<accession>A0ABQ4PTB7</accession>
<evidence type="ECO:0000313" key="3">
    <source>
        <dbReference type="Proteomes" id="UP001161064"/>
    </source>
</evidence>
<name>A0ABQ4PTB7_9PROT</name>
<gene>
    <name evidence="2" type="ORF">PsB1_0339</name>
</gene>
<reference evidence="2" key="1">
    <citation type="submission" date="2021-05" db="EMBL/GenBank/DDBJ databases">
        <authorList>
            <person name="Tanabe Y."/>
        </authorList>
    </citation>
    <scope>NUCLEOTIDE SEQUENCE</scope>
    <source>
        <strain evidence="2">BOTRYCO-1</strain>
    </source>
</reference>
<evidence type="ECO:0008006" key="4">
    <source>
        <dbReference type="Google" id="ProtNLM"/>
    </source>
</evidence>
<feature type="compositionally biased region" description="Basic and acidic residues" evidence="1">
    <location>
        <begin position="87"/>
        <end position="100"/>
    </location>
</feature>
<dbReference type="Proteomes" id="UP001161064">
    <property type="component" value="Unassembled WGS sequence"/>
</dbReference>
<protein>
    <recommendedName>
        <fullName evidence="4">DNA-binding protein</fullName>
    </recommendedName>
</protein>
<evidence type="ECO:0000256" key="1">
    <source>
        <dbReference type="SAM" id="MobiDB-lite"/>
    </source>
</evidence>
<proteinExistence type="predicted"/>
<comment type="caution">
    <text evidence="2">The sequence shown here is derived from an EMBL/GenBank/DDBJ whole genome shotgun (WGS) entry which is preliminary data.</text>
</comment>
<dbReference type="RefSeq" id="WP_284358671.1">
    <property type="nucleotide sequence ID" value="NZ_BPFZ01000002.1"/>
</dbReference>
<keyword evidence="3" id="KW-1185">Reference proteome</keyword>
<organism evidence="2 3">
    <name type="scientific">Candidatus Phycosocius spiralis</name>
    <dbReference type="NCBI Taxonomy" id="2815099"/>
    <lineage>
        <taxon>Bacteria</taxon>
        <taxon>Pseudomonadati</taxon>
        <taxon>Pseudomonadota</taxon>
        <taxon>Alphaproteobacteria</taxon>
        <taxon>Caulobacterales</taxon>
        <taxon>Caulobacterales incertae sedis</taxon>
        <taxon>Candidatus Phycosocius</taxon>
    </lineage>
</organism>
<feature type="compositionally biased region" description="Basic residues" evidence="1">
    <location>
        <begin position="101"/>
        <end position="120"/>
    </location>
</feature>
<dbReference type="EMBL" id="BPFZ01000002">
    <property type="protein sequence ID" value="GIU66185.1"/>
    <property type="molecule type" value="Genomic_DNA"/>
</dbReference>
<sequence>MARRIDPALTKRALLALKRAADKANLSPEGLSEWETDFLSSVEERLKNYGAAFADPDKGQLSAPLSLRQGLKVRQINRKGLKKTHAAPHDGKQPQREIKFKPRKPLSRKIGLKPTKFRPK</sequence>
<reference evidence="2" key="2">
    <citation type="journal article" date="2023" name="ISME Commun">
        <title>Characterization of a bloom-associated alphaproteobacterial lineage, 'Candidatus Phycosocius': insights into freshwater algal-bacterial interactions.</title>
        <authorList>
            <person name="Tanabe Y."/>
            <person name="Yamaguchi H."/>
            <person name="Yoshida M."/>
            <person name="Kai A."/>
            <person name="Okazaki Y."/>
        </authorList>
    </citation>
    <scope>NUCLEOTIDE SEQUENCE</scope>
    <source>
        <strain evidence="2">BOTRYCO-1</strain>
    </source>
</reference>
<evidence type="ECO:0000313" key="2">
    <source>
        <dbReference type="EMBL" id="GIU66185.1"/>
    </source>
</evidence>
<feature type="region of interest" description="Disordered" evidence="1">
    <location>
        <begin position="79"/>
        <end position="120"/>
    </location>
</feature>